<evidence type="ECO:0000313" key="2">
    <source>
        <dbReference type="EMBL" id="KAF9882633.1"/>
    </source>
</evidence>
<dbReference type="EMBL" id="VCAU01000257">
    <property type="protein sequence ID" value="KAF9882633.1"/>
    <property type="molecule type" value="Genomic_DNA"/>
</dbReference>
<sequence>MASAKSACFFLGGAFVTEYRSISSVVLSQKPYLLHRPCQTAKSERNSNTSNRLVVSESKSTSEKDYSYTSPLSSISLDFPYKSYGRDLFVAVTNYTAGQKYPLTLAGTATHGGNSCQVSLSYDYGESFRVIKSIVGRCPESLQYTFHIPKDAPHGPALLAWTWFNKIGNREMYMNYAQVSIQGPPANAKPGTSVRQRSAGQGQCSTIEGEEVNFPMPGDNVDGSVQGVGYQCNAPAAFLNGRDRRTALDPSTSVSPIPSSAPSTGAFDACPFTHGASYR</sequence>
<feature type="region of interest" description="Disordered" evidence="1">
    <location>
        <begin position="39"/>
        <end position="58"/>
    </location>
</feature>
<accession>A0AAD4CB54</accession>
<dbReference type="AlphaFoldDB" id="A0AAD4CB54"/>
<gene>
    <name evidence="2" type="ORF">FE257_005820</name>
</gene>
<dbReference type="PANTHER" id="PTHR36182:SF1">
    <property type="entry name" value="PROTEIN, PUTATIVE (AFU_ORTHOLOGUE AFUA_6G10930)-RELATED"/>
    <property type="match status" value="1"/>
</dbReference>
<protein>
    <submittedName>
        <fullName evidence="2">Uncharacterized protein</fullName>
    </submittedName>
</protein>
<evidence type="ECO:0000256" key="1">
    <source>
        <dbReference type="SAM" id="MobiDB-lite"/>
    </source>
</evidence>
<dbReference type="Proteomes" id="UP001194746">
    <property type="component" value="Unassembled WGS sequence"/>
</dbReference>
<name>A0AAD4CB54_ASPNN</name>
<dbReference type="Gene3D" id="2.70.50.70">
    <property type="match status" value="1"/>
</dbReference>
<comment type="caution">
    <text evidence="2">The sequence shown here is derived from an EMBL/GenBank/DDBJ whole genome shotgun (WGS) entry which is preliminary data.</text>
</comment>
<reference evidence="2" key="1">
    <citation type="journal article" date="2019" name="Beilstein J. Org. Chem.">
        <title>Nanangenines: drimane sesquiterpenoids as the dominant metabolite cohort of a novel Australian fungus, Aspergillus nanangensis.</title>
        <authorList>
            <person name="Lacey H.J."/>
            <person name="Gilchrist C.L.M."/>
            <person name="Crombie A."/>
            <person name="Kalaitzis J.A."/>
            <person name="Vuong D."/>
            <person name="Rutledge P.J."/>
            <person name="Turner P."/>
            <person name="Pitt J.I."/>
            <person name="Lacey E."/>
            <person name="Chooi Y.H."/>
            <person name="Piggott A.M."/>
        </authorList>
    </citation>
    <scope>NUCLEOTIDE SEQUENCE</scope>
    <source>
        <strain evidence="2">MST-FP2251</strain>
    </source>
</reference>
<reference evidence="2" key="2">
    <citation type="submission" date="2020-02" db="EMBL/GenBank/DDBJ databases">
        <authorList>
            <person name="Gilchrist C.L.M."/>
            <person name="Chooi Y.-H."/>
        </authorList>
    </citation>
    <scope>NUCLEOTIDE SEQUENCE</scope>
    <source>
        <strain evidence="2">MST-FP2251</strain>
    </source>
</reference>
<proteinExistence type="predicted"/>
<dbReference type="PANTHER" id="PTHR36182">
    <property type="entry name" value="PROTEIN, PUTATIVE (AFU_ORTHOLOGUE AFUA_6G10930)-RELATED"/>
    <property type="match status" value="1"/>
</dbReference>
<feature type="compositionally biased region" description="Polar residues" evidence="1">
    <location>
        <begin position="46"/>
        <end position="58"/>
    </location>
</feature>
<keyword evidence="3" id="KW-1185">Reference proteome</keyword>
<organism evidence="2 3">
    <name type="scientific">Aspergillus nanangensis</name>
    <dbReference type="NCBI Taxonomy" id="2582783"/>
    <lineage>
        <taxon>Eukaryota</taxon>
        <taxon>Fungi</taxon>
        <taxon>Dikarya</taxon>
        <taxon>Ascomycota</taxon>
        <taxon>Pezizomycotina</taxon>
        <taxon>Eurotiomycetes</taxon>
        <taxon>Eurotiomycetidae</taxon>
        <taxon>Eurotiales</taxon>
        <taxon>Aspergillaceae</taxon>
        <taxon>Aspergillus</taxon>
        <taxon>Aspergillus subgen. Circumdati</taxon>
    </lineage>
</organism>
<evidence type="ECO:0000313" key="3">
    <source>
        <dbReference type="Proteomes" id="UP001194746"/>
    </source>
</evidence>